<reference evidence="1 2" key="1">
    <citation type="journal article" date="2020" name="Nature">
        <title>Isolation of an archaeon at the prokaryote-eukaryote interface.</title>
        <authorList>
            <person name="Imachi H."/>
            <person name="Nobu M.K."/>
            <person name="Nakahara N."/>
            <person name="Morono Y."/>
            <person name="Ogawara M."/>
            <person name="Takaki Y."/>
            <person name="Takano Y."/>
            <person name="Uematsu K."/>
            <person name="Ikuta T."/>
            <person name="Ito M."/>
            <person name="Matsui Y."/>
            <person name="Miyazaki M."/>
            <person name="Murata K."/>
            <person name="Saito Y."/>
            <person name="Sakai S."/>
            <person name="Song C."/>
            <person name="Tasumi E."/>
            <person name="Yamanaka Y."/>
            <person name="Yamaguchi T."/>
            <person name="Kamagata Y."/>
            <person name="Tamaki H."/>
            <person name="Takai K."/>
        </authorList>
    </citation>
    <scope>NUCLEOTIDE SEQUENCE [LARGE SCALE GENOMIC DNA]</scope>
    <source>
        <strain evidence="1 2">MK-D1</strain>
    </source>
</reference>
<evidence type="ECO:0000313" key="2">
    <source>
        <dbReference type="Proteomes" id="UP000321408"/>
    </source>
</evidence>
<dbReference type="KEGG" id="psyt:DSAG12_03035"/>
<proteinExistence type="predicted"/>
<dbReference type="RefSeq" id="WP_147664110.1">
    <property type="nucleotide sequence ID" value="NZ_CP042905.2"/>
</dbReference>
<accession>A0A5B9DEK5</accession>
<dbReference type="GeneID" id="41331008"/>
<dbReference type="Proteomes" id="UP000321408">
    <property type="component" value="Chromosome"/>
</dbReference>
<dbReference type="EMBL" id="CP042905">
    <property type="protein sequence ID" value="QEE17203.1"/>
    <property type="molecule type" value="Genomic_DNA"/>
</dbReference>
<organism evidence="1 2">
    <name type="scientific">Promethearchaeum syntrophicum</name>
    <dbReference type="NCBI Taxonomy" id="2594042"/>
    <lineage>
        <taxon>Archaea</taxon>
        <taxon>Promethearchaeati</taxon>
        <taxon>Promethearchaeota</taxon>
        <taxon>Promethearchaeia</taxon>
        <taxon>Promethearchaeales</taxon>
        <taxon>Promethearchaeaceae</taxon>
        <taxon>Promethearchaeum</taxon>
    </lineage>
</organism>
<sequence>MSIVKITNKQYLDELIAKITLRLGRKPTQQEILDHCVRLGQDHFDELIQRINPSPIFDDKKLQDIIDMREKLSKIKWYPAERDNFINEEDADIYTA</sequence>
<dbReference type="AlphaFoldDB" id="A0A5B9DEK5"/>
<protein>
    <submittedName>
        <fullName evidence="1">Uncharacterized protein</fullName>
    </submittedName>
</protein>
<evidence type="ECO:0000313" key="1">
    <source>
        <dbReference type="EMBL" id="QEE17203.1"/>
    </source>
</evidence>
<name>A0A5B9DEK5_9ARCH</name>
<gene>
    <name evidence="1" type="ORF">DSAG12_03035</name>
</gene>
<reference evidence="1 2" key="2">
    <citation type="journal article" date="2024" name="Int. J. Syst. Evol. Microbiol.">
        <title>Promethearchaeum syntrophicum gen. nov., sp. nov., an anaerobic, obligately syntrophic archaeon, the first isolate of the lineage 'Asgard' archaea, and proposal of the new archaeal phylum Promethearchaeota phyl. nov. and kingdom Promethearchaeati regn. nov.</title>
        <authorList>
            <person name="Imachi H."/>
            <person name="Nobu M.K."/>
            <person name="Kato S."/>
            <person name="Takaki Y."/>
            <person name="Miyazaki M."/>
            <person name="Miyata M."/>
            <person name="Ogawara M."/>
            <person name="Saito Y."/>
            <person name="Sakai S."/>
            <person name="Tahara Y.O."/>
            <person name="Takano Y."/>
            <person name="Tasumi E."/>
            <person name="Uematsu K."/>
            <person name="Yoshimura T."/>
            <person name="Itoh T."/>
            <person name="Ohkuma M."/>
            <person name="Takai K."/>
        </authorList>
    </citation>
    <scope>NUCLEOTIDE SEQUENCE [LARGE SCALE GENOMIC DNA]</scope>
    <source>
        <strain evidence="1 2">MK-D1</strain>
    </source>
</reference>
<keyword evidence="2" id="KW-1185">Reference proteome</keyword>